<protein>
    <submittedName>
        <fullName evidence="11">Prostacyclin receptor</fullName>
    </submittedName>
</protein>
<dbReference type="InParanoid" id="K1QDH8"/>
<keyword evidence="8" id="KW-0325">Glycoprotein</keyword>
<gene>
    <name evidence="11" type="ORF">CGI_10017953</name>
</gene>
<evidence type="ECO:0000256" key="5">
    <source>
        <dbReference type="ARBA" id="ARBA00023040"/>
    </source>
</evidence>
<dbReference type="Gene3D" id="1.20.1070.10">
    <property type="entry name" value="Rhodopsin 7-helix transmembrane proteins"/>
    <property type="match status" value="2"/>
</dbReference>
<keyword evidence="7 11" id="KW-0675">Receptor</keyword>
<keyword evidence="9" id="KW-0807">Transducer</keyword>
<keyword evidence="6" id="KW-0472">Membrane</keyword>
<dbReference type="PANTHER" id="PTHR11866">
    <property type="entry name" value="G-PROTEIN COUPLED RECEPTOR FAMILY 1 MEMBER"/>
    <property type="match status" value="1"/>
</dbReference>
<evidence type="ECO:0000256" key="2">
    <source>
        <dbReference type="ARBA" id="ARBA00022475"/>
    </source>
</evidence>
<dbReference type="PROSITE" id="PS50262">
    <property type="entry name" value="G_PROTEIN_RECEP_F1_2"/>
    <property type="match status" value="1"/>
</dbReference>
<dbReference type="Pfam" id="PF00001">
    <property type="entry name" value="7tm_1"/>
    <property type="match status" value="2"/>
</dbReference>
<sequence length="408" mass="46346">MGRQLDTMVGNRRIYVFALFAMWAVAAFVSSIHLIFGESEIFYPGSWCFINVSSEDFGSSASALVYSLTGILTLIYTVSLHLYIMCRSHRDAELTGHLVDTDRITGYYDIHVNIFLMTSVTFYVLCWGPFLVDILLRSVNVVSSCTGRLELWLVRLVDFKSNLNPISDDECHFISFSYAFTQISSGLIIAGLTTDQHMSLIMGRQLDTMVGNRRIYVFALFAMWAVAAFVSSIHLIFGESEIFYPGSWCFINVSSEDFGSSASALVYSLTGILTLIYTVSLHLYIMCRSHRDAELTGHLVDTDRITGYYDIHVNIFLMTSVTFYVLCWGPFLVDILLRSVNVVSSCTGRLELWLVRLVDFKSNLNPWLYVILRKENLRRIVRKFRSCRAGNIQDGEGENDRLVSDTHM</sequence>
<dbReference type="AlphaFoldDB" id="K1QDH8"/>
<organism evidence="11">
    <name type="scientific">Magallana gigas</name>
    <name type="common">Pacific oyster</name>
    <name type="synonym">Crassostrea gigas</name>
    <dbReference type="NCBI Taxonomy" id="29159"/>
    <lineage>
        <taxon>Eukaryota</taxon>
        <taxon>Metazoa</taxon>
        <taxon>Spiralia</taxon>
        <taxon>Lophotrochozoa</taxon>
        <taxon>Mollusca</taxon>
        <taxon>Bivalvia</taxon>
        <taxon>Autobranchia</taxon>
        <taxon>Pteriomorphia</taxon>
        <taxon>Ostreida</taxon>
        <taxon>Ostreoidea</taxon>
        <taxon>Ostreidae</taxon>
        <taxon>Magallana</taxon>
    </lineage>
</organism>
<dbReference type="EMBL" id="JH816320">
    <property type="protein sequence ID" value="EKC26870.1"/>
    <property type="molecule type" value="Genomic_DNA"/>
</dbReference>
<dbReference type="GO" id="GO:0007204">
    <property type="term" value="P:positive regulation of cytosolic calcium ion concentration"/>
    <property type="evidence" value="ECO:0007669"/>
    <property type="project" value="TreeGrafter"/>
</dbReference>
<dbReference type="InterPro" id="IPR017452">
    <property type="entry name" value="GPCR_Rhodpsn_7TM"/>
</dbReference>
<proteinExistence type="predicted"/>
<dbReference type="HOGENOM" id="CLU_674850_0_0_1"/>
<dbReference type="GO" id="GO:0005886">
    <property type="term" value="C:plasma membrane"/>
    <property type="evidence" value="ECO:0007669"/>
    <property type="project" value="UniProtKB-SubCell"/>
</dbReference>
<evidence type="ECO:0000256" key="3">
    <source>
        <dbReference type="ARBA" id="ARBA00022692"/>
    </source>
</evidence>
<evidence type="ECO:0000256" key="8">
    <source>
        <dbReference type="ARBA" id="ARBA00023180"/>
    </source>
</evidence>
<keyword evidence="3" id="KW-0812">Transmembrane</keyword>
<evidence type="ECO:0000259" key="10">
    <source>
        <dbReference type="PROSITE" id="PS50262"/>
    </source>
</evidence>
<evidence type="ECO:0000256" key="7">
    <source>
        <dbReference type="ARBA" id="ARBA00023170"/>
    </source>
</evidence>
<comment type="subcellular location">
    <subcellularLocation>
        <location evidence="1">Cell membrane</location>
        <topology evidence="1">Multi-pass membrane protein</topology>
    </subcellularLocation>
</comment>
<keyword evidence="2" id="KW-1003">Cell membrane</keyword>
<accession>K1QDH8</accession>
<name>K1QDH8_MAGGI</name>
<dbReference type="PANTHER" id="PTHR11866:SF16">
    <property type="entry name" value="PROSTAGLANDIN E2 RECEPTOR EP4 SUBTYPE-LIKE PROTEIN"/>
    <property type="match status" value="1"/>
</dbReference>
<dbReference type="InterPro" id="IPR008365">
    <property type="entry name" value="Prostanoid_rcpt"/>
</dbReference>
<evidence type="ECO:0000313" key="11">
    <source>
        <dbReference type="EMBL" id="EKC26870.1"/>
    </source>
</evidence>
<dbReference type="InterPro" id="IPR000276">
    <property type="entry name" value="GPCR_Rhodpsn"/>
</dbReference>
<dbReference type="GO" id="GO:0007189">
    <property type="term" value="P:adenylate cyclase-activating G protein-coupled receptor signaling pathway"/>
    <property type="evidence" value="ECO:0007669"/>
    <property type="project" value="TreeGrafter"/>
</dbReference>
<dbReference type="SUPFAM" id="SSF81321">
    <property type="entry name" value="Family A G protein-coupled receptor-like"/>
    <property type="match status" value="2"/>
</dbReference>
<evidence type="ECO:0000256" key="6">
    <source>
        <dbReference type="ARBA" id="ARBA00023136"/>
    </source>
</evidence>
<feature type="domain" description="G-protein coupled receptors family 1 profile" evidence="10">
    <location>
        <begin position="112"/>
        <end position="369"/>
    </location>
</feature>
<keyword evidence="4" id="KW-1133">Transmembrane helix</keyword>
<evidence type="ECO:0000256" key="9">
    <source>
        <dbReference type="ARBA" id="ARBA00023224"/>
    </source>
</evidence>
<reference evidence="11" key="1">
    <citation type="journal article" date="2012" name="Nature">
        <title>The oyster genome reveals stress adaptation and complexity of shell formation.</title>
        <authorList>
            <person name="Zhang G."/>
            <person name="Fang X."/>
            <person name="Guo X."/>
            <person name="Li L."/>
            <person name="Luo R."/>
            <person name="Xu F."/>
            <person name="Yang P."/>
            <person name="Zhang L."/>
            <person name="Wang X."/>
            <person name="Qi H."/>
            <person name="Xiong Z."/>
            <person name="Que H."/>
            <person name="Xie Y."/>
            <person name="Holland P.W."/>
            <person name="Paps J."/>
            <person name="Zhu Y."/>
            <person name="Wu F."/>
            <person name="Chen Y."/>
            <person name="Wang J."/>
            <person name="Peng C."/>
            <person name="Meng J."/>
            <person name="Yang L."/>
            <person name="Liu J."/>
            <person name="Wen B."/>
            <person name="Zhang N."/>
            <person name="Huang Z."/>
            <person name="Zhu Q."/>
            <person name="Feng Y."/>
            <person name="Mount A."/>
            <person name="Hedgecock D."/>
            <person name="Xu Z."/>
            <person name="Liu Y."/>
            <person name="Domazet-Loso T."/>
            <person name="Du Y."/>
            <person name="Sun X."/>
            <person name="Zhang S."/>
            <person name="Liu B."/>
            <person name="Cheng P."/>
            <person name="Jiang X."/>
            <person name="Li J."/>
            <person name="Fan D."/>
            <person name="Wang W."/>
            <person name="Fu W."/>
            <person name="Wang T."/>
            <person name="Wang B."/>
            <person name="Zhang J."/>
            <person name="Peng Z."/>
            <person name="Li Y."/>
            <person name="Li N."/>
            <person name="Wang J."/>
            <person name="Chen M."/>
            <person name="He Y."/>
            <person name="Tan F."/>
            <person name="Song X."/>
            <person name="Zheng Q."/>
            <person name="Huang R."/>
            <person name="Yang H."/>
            <person name="Du X."/>
            <person name="Chen L."/>
            <person name="Yang M."/>
            <person name="Gaffney P.M."/>
            <person name="Wang S."/>
            <person name="Luo L."/>
            <person name="She Z."/>
            <person name="Ming Y."/>
            <person name="Huang W."/>
            <person name="Zhang S."/>
            <person name="Huang B."/>
            <person name="Zhang Y."/>
            <person name="Qu T."/>
            <person name="Ni P."/>
            <person name="Miao G."/>
            <person name="Wang J."/>
            <person name="Wang Q."/>
            <person name="Steinberg C.E."/>
            <person name="Wang H."/>
            <person name="Li N."/>
            <person name="Qian L."/>
            <person name="Zhang G."/>
            <person name="Li Y."/>
            <person name="Yang H."/>
            <person name="Liu X."/>
            <person name="Wang J."/>
            <person name="Yin Y."/>
            <person name="Wang J."/>
        </authorList>
    </citation>
    <scope>NUCLEOTIDE SEQUENCE [LARGE SCALE GENOMIC DNA]</scope>
    <source>
        <strain evidence="11">05x7-T-G4-1.051#20</strain>
    </source>
</reference>
<evidence type="ECO:0000256" key="1">
    <source>
        <dbReference type="ARBA" id="ARBA00004651"/>
    </source>
</evidence>
<dbReference type="GO" id="GO:0004930">
    <property type="term" value="F:G protein-coupled receptor activity"/>
    <property type="evidence" value="ECO:0007669"/>
    <property type="project" value="UniProtKB-KW"/>
</dbReference>
<keyword evidence="5" id="KW-0297">G-protein coupled receptor</keyword>
<evidence type="ECO:0000256" key="4">
    <source>
        <dbReference type="ARBA" id="ARBA00022989"/>
    </source>
</evidence>